<dbReference type="PANTHER" id="PTHR22192:SF1">
    <property type="entry name" value="SPERIOLIN-LIKE PROTEIN"/>
    <property type="match status" value="1"/>
</dbReference>
<dbReference type="AlphaFoldDB" id="A0A4W3JDT4"/>
<name>A0A4W3JDT4_CALMI</name>
<reference evidence="4" key="3">
    <citation type="journal article" date="2014" name="Nature">
        <title>Elephant shark genome provides unique insights into gnathostome evolution.</title>
        <authorList>
            <consortium name="International Elephant Shark Genome Sequencing Consortium"/>
            <person name="Venkatesh B."/>
            <person name="Lee A.P."/>
            <person name="Ravi V."/>
            <person name="Maurya A.K."/>
            <person name="Lian M.M."/>
            <person name="Swann J.B."/>
            <person name="Ohta Y."/>
            <person name="Flajnik M.F."/>
            <person name="Sutoh Y."/>
            <person name="Kasahara M."/>
            <person name="Hoon S."/>
            <person name="Gangu V."/>
            <person name="Roy S.W."/>
            <person name="Irimia M."/>
            <person name="Korzh V."/>
            <person name="Kondrychyn I."/>
            <person name="Lim Z.W."/>
            <person name="Tay B.H."/>
            <person name="Tohari S."/>
            <person name="Kong K.W."/>
            <person name="Ho S."/>
            <person name="Lorente-Galdos B."/>
            <person name="Quilez J."/>
            <person name="Marques-Bonet T."/>
            <person name="Raney B.J."/>
            <person name="Ingham P.W."/>
            <person name="Tay A."/>
            <person name="Hillier L.W."/>
            <person name="Minx P."/>
            <person name="Boehm T."/>
            <person name="Wilson R.K."/>
            <person name="Brenner S."/>
            <person name="Warren W.C."/>
        </authorList>
    </citation>
    <scope>NUCLEOTIDE SEQUENCE [LARGE SCALE GENOMIC DNA]</scope>
</reference>
<organism evidence="3 4">
    <name type="scientific">Callorhinchus milii</name>
    <name type="common">Ghost shark</name>
    <dbReference type="NCBI Taxonomy" id="7868"/>
    <lineage>
        <taxon>Eukaryota</taxon>
        <taxon>Metazoa</taxon>
        <taxon>Chordata</taxon>
        <taxon>Craniata</taxon>
        <taxon>Vertebrata</taxon>
        <taxon>Chondrichthyes</taxon>
        <taxon>Holocephali</taxon>
        <taxon>Chimaeriformes</taxon>
        <taxon>Callorhinchidae</taxon>
        <taxon>Callorhinchus</taxon>
    </lineage>
</organism>
<dbReference type="Pfam" id="PF15059">
    <property type="entry name" value="Speriolin_C"/>
    <property type="match status" value="1"/>
</dbReference>
<dbReference type="InterPro" id="IPR026715">
    <property type="entry name" value="SPATC1"/>
</dbReference>
<accession>A0A4W3JDT4</accession>
<proteinExistence type="predicted"/>
<evidence type="ECO:0000313" key="4">
    <source>
        <dbReference type="Proteomes" id="UP000314986"/>
    </source>
</evidence>
<reference evidence="4" key="1">
    <citation type="journal article" date="2006" name="Science">
        <title>Ancient noncoding elements conserved in the human genome.</title>
        <authorList>
            <person name="Venkatesh B."/>
            <person name="Kirkness E.F."/>
            <person name="Loh Y.H."/>
            <person name="Halpern A.L."/>
            <person name="Lee A.P."/>
            <person name="Johnson J."/>
            <person name="Dandona N."/>
            <person name="Viswanathan L.D."/>
            <person name="Tay A."/>
            <person name="Venter J.C."/>
            <person name="Strausberg R.L."/>
            <person name="Brenner S."/>
        </authorList>
    </citation>
    <scope>NUCLEOTIDE SEQUENCE [LARGE SCALE GENOMIC DNA]</scope>
</reference>
<evidence type="ECO:0000313" key="3">
    <source>
        <dbReference type="Ensembl" id="ENSCMIP00000036253.1"/>
    </source>
</evidence>
<reference evidence="4" key="2">
    <citation type="journal article" date="2007" name="PLoS Biol.">
        <title>Survey sequencing and comparative analysis of the elephant shark (Callorhinchus milii) genome.</title>
        <authorList>
            <person name="Venkatesh B."/>
            <person name="Kirkness E.F."/>
            <person name="Loh Y.H."/>
            <person name="Halpern A.L."/>
            <person name="Lee A.P."/>
            <person name="Johnson J."/>
            <person name="Dandona N."/>
            <person name="Viswanathan L.D."/>
            <person name="Tay A."/>
            <person name="Venter J.C."/>
            <person name="Strausberg R.L."/>
            <person name="Brenner S."/>
        </authorList>
    </citation>
    <scope>NUCLEOTIDE SEQUENCE [LARGE SCALE GENOMIC DNA]</scope>
</reference>
<dbReference type="Proteomes" id="UP000314986">
    <property type="component" value="Unassembled WGS sequence"/>
</dbReference>
<feature type="region of interest" description="Disordered" evidence="1">
    <location>
        <begin position="235"/>
        <end position="254"/>
    </location>
</feature>
<dbReference type="GeneTree" id="ENSGT00520000055666"/>
<dbReference type="InterPro" id="IPR029384">
    <property type="entry name" value="Speriolin_C"/>
</dbReference>
<dbReference type="PANTHER" id="PTHR22192">
    <property type="entry name" value="SPERIOLIN"/>
    <property type="match status" value="1"/>
</dbReference>
<feature type="domain" description="Speriolin C-terminal" evidence="2">
    <location>
        <begin position="158"/>
        <end position="201"/>
    </location>
</feature>
<dbReference type="GO" id="GO:0005813">
    <property type="term" value="C:centrosome"/>
    <property type="evidence" value="ECO:0007669"/>
    <property type="project" value="TreeGrafter"/>
</dbReference>
<reference evidence="3" key="5">
    <citation type="submission" date="2025-09" db="UniProtKB">
        <authorList>
            <consortium name="Ensembl"/>
        </authorList>
    </citation>
    <scope>IDENTIFICATION</scope>
</reference>
<protein>
    <submittedName>
        <fullName evidence="3">Spermatosis and centriole associated 1 like</fullName>
    </submittedName>
</protein>
<reference evidence="3" key="4">
    <citation type="submission" date="2025-08" db="UniProtKB">
        <authorList>
            <consortium name="Ensembl"/>
        </authorList>
    </citation>
    <scope>IDENTIFICATION</scope>
</reference>
<evidence type="ECO:0000256" key="1">
    <source>
        <dbReference type="SAM" id="MobiDB-lite"/>
    </source>
</evidence>
<gene>
    <name evidence="3" type="primary">LOC103188929</name>
</gene>
<sequence>MPTLWPALPAHVECCVCSLTGVTLCSSPEPCGVTGLQERQASPTLQNLLTLSLSDDPRSLTYGSSLPSPHPSKLPSYCRSPQLYEKRTPNVPGGLPDEEISKQLPDAEAHNKAKKIWFSESANSEESKKLFLEEGNKTRVFYVNEMDSFSNLEKNSRVIGEIAFQLDRRILANVFPGLTRLYGYTVSNIPSKIKQVPIMTLILTQTPTPTPSSTPSPTSTSTLLPNLHLNPNINPNLHPTPISTPTSIPTPTSTPTPTLIPTGSWWVVHCILLCV</sequence>
<keyword evidence="4" id="KW-1185">Reference proteome</keyword>
<dbReference type="Ensembl" id="ENSCMIT00000036790.1">
    <property type="protein sequence ID" value="ENSCMIP00000036253.1"/>
    <property type="gene ID" value="ENSCMIG00000015329.1"/>
</dbReference>
<evidence type="ECO:0000259" key="2">
    <source>
        <dbReference type="Pfam" id="PF15059"/>
    </source>
</evidence>